<feature type="domain" description="Anti-sigma-28 factor FlgM C-terminal" evidence="10">
    <location>
        <begin position="34"/>
        <end position="88"/>
    </location>
</feature>
<keyword evidence="11" id="KW-0282">Flagellum</keyword>
<reference evidence="11" key="1">
    <citation type="submission" date="2020-10" db="EMBL/GenBank/DDBJ databases">
        <title>Connecting structure to function with the recovery of over 1000 high-quality activated sludge metagenome-assembled genomes encoding full-length rRNA genes using long-read sequencing.</title>
        <authorList>
            <person name="Singleton C.M."/>
            <person name="Petriglieri F."/>
            <person name="Kristensen J.M."/>
            <person name="Kirkegaard R.H."/>
            <person name="Michaelsen T.Y."/>
            <person name="Andersen M.H."/>
            <person name="Karst S.M."/>
            <person name="Dueholm M.S."/>
            <person name="Nielsen P.H."/>
            <person name="Albertsen M."/>
        </authorList>
    </citation>
    <scope>NUCLEOTIDE SEQUENCE</scope>
    <source>
        <strain evidence="11">OdNE_18-Q3-R46-58_BAT3C.305</strain>
    </source>
</reference>
<dbReference type="SUPFAM" id="SSF101498">
    <property type="entry name" value="Anti-sigma factor FlgM"/>
    <property type="match status" value="1"/>
</dbReference>
<dbReference type="Pfam" id="PF04316">
    <property type="entry name" value="FlgM"/>
    <property type="match status" value="1"/>
</dbReference>
<evidence type="ECO:0000256" key="2">
    <source>
        <dbReference type="ARBA" id="ARBA00017823"/>
    </source>
</evidence>
<feature type="region of interest" description="Disordered" evidence="9">
    <location>
        <begin position="1"/>
        <end position="36"/>
    </location>
</feature>
<protein>
    <recommendedName>
        <fullName evidence="2">Negative regulator of flagellin synthesis</fullName>
    </recommendedName>
    <alternativeName>
        <fullName evidence="8">Anti-sigma-28 factor</fullName>
    </alternativeName>
</protein>
<evidence type="ECO:0000256" key="7">
    <source>
        <dbReference type="ARBA" id="ARBA00024739"/>
    </source>
</evidence>
<dbReference type="GO" id="GO:0045892">
    <property type="term" value="P:negative regulation of DNA-templated transcription"/>
    <property type="evidence" value="ECO:0007669"/>
    <property type="project" value="InterPro"/>
</dbReference>
<keyword evidence="5" id="KW-0805">Transcription regulation</keyword>
<keyword evidence="4" id="KW-1005">Bacterial flagellum biogenesis</keyword>
<sequence>MKIDSIKPGSGAVSGGANLRTKEATSTGNSGGGDRVELSPLAAKLQSIEASMANTPVVDSARVAEIRLAIAEGRFSVNPDMVADRLLQAARELLGSRLV</sequence>
<comment type="function">
    <text evidence="7">Responsible for the coupling of flagellin expression to flagellar assembly by preventing expression of the flagellin genes when a component of the middle class of proteins is defective. It negatively regulates flagellar genes by inhibiting the activity of FliA by directly binding to FliA.</text>
</comment>
<evidence type="ECO:0000256" key="3">
    <source>
        <dbReference type="ARBA" id="ARBA00022491"/>
    </source>
</evidence>
<proteinExistence type="inferred from homology"/>
<keyword evidence="11" id="KW-0966">Cell projection</keyword>
<evidence type="ECO:0000256" key="1">
    <source>
        <dbReference type="ARBA" id="ARBA00005322"/>
    </source>
</evidence>
<evidence type="ECO:0000256" key="6">
    <source>
        <dbReference type="ARBA" id="ARBA00023163"/>
    </source>
</evidence>
<comment type="similarity">
    <text evidence="1">Belongs to the FlgM family.</text>
</comment>
<evidence type="ECO:0000313" key="12">
    <source>
        <dbReference type="Proteomes" id="UP000808146"/>
    </source>
</evidence>
<evidence type="ECO:0000313" key="11">
    <source>
        <dbReference type="EMBL" id="MBK8891408.1"/>
    </source>
</evidence>
<gene>
    <name evidence="11" type="primary">flgM</name>
    <name evidence="11" type="ORF">IPN75_14105</name>
</gene>
<dbReference type="GO" id="GO:0044781">
    <property type="term" value="P:bacterial-type flagellum organization"/>
    <property type="evidence" value="ECO:0007669"/>
    <property type="project" value="UniProtKB-KW"/>
</dbReference>
<evidence type="ECO:0000256" key="9">
    <source>
        <dbReference type="SAM" id="MobiDB-lite"/>
    </source>
</evidence>
<evidence type="ECO:0000256" key="8">
    <source>
        <dbReference type="ARBA" id="ARBA00030117"/>
    </source>
</evidence>
<evidence type="ECO:0000256" key="4">
    <source>
        <dbReference type="ARBA" id="ARBA00022795"/>
    </source>
</evidence>
<name>A0A9D7QM60_9RHOO</name>
<dbReference type="InterPro" id="IPR007412">
    <property type="entry name" value="FlgM"/>
</dbReference>
<dbReference type="InterPro" id="IPR031316">
    <property type="entry name" value="FlgM_C"/>
</dbReference>
<dbReference type="NCBIfam" id="TIGR03824">
    <property type="entry name" value="FlgM_jcvi"/>
    <property type="match status" value="1"/>
</dbReference>
<dbReference type="AlphaFoldDB" id="A0A9D7QM60"/>
<keyword evidence="6" id="KW-0804">Transcription</keyword>
<keyword evidence="11" id="KW-0969">Cilium</keyword>
<evidence type="ECO:0000259" key="10">
    <source>
        <dbReference type="Pfam" id="PF04316"/>
    </source>
</evidence>
<accession>A0A9D7QM60</accession>
<dbReference type="InterPro" id="IPR035890">
    <property type="entry name" value="Anti-sigma-28_factor_FlgM_sf"/>
</dbReference>
<dbReference type="EMBL" id="JADKBR010000017">
    <property type="protein sequence ID" value="MBK8891408.1"/>
    <property type="molecule type" value="Genomic_DNA"/>
</dbReference>
<comment type="caution">
    <text evidence="11">The sequence shown here is derived from an EMBL/GenBank/DDBJ whole genome shotgun (WGS) entry which is preliminary data.</text>
</comment>
<organism evidence="11 12">
    <name type="scientific">Candidatus Dechloromonas phosphorivorans</name>
    <dbReference type="NCBI Taxonomy" id="2899244"/>
    <lineage>
        <taxon>Bacteria</taxon>
        <taxon>Pseudomonadati</taxon>
        <taxon>Pseudomonadota</taxon>
        <taxon>Betaproteobacteria</taxon>
        <taxon>Rhodocyclales</taxon>
        <taxon>Azonexaceae</taxon>
        <taxon>Dechloromonas</taxon>
    </lineage>
</organism>
<dbReference type="Proteomes" id="UP000808146">
    <property type="component" value="Unassembled WGS sequence"/>
</dbReference>
<keyword evidence="3" id="KW-0678">Repressor</keyword>
<evidence type="ECO:0000256" key="5">
    <source>
        <dbReference type="ARBA" id="ARBA00023015"/>
    </source>
</evidence>